<name>A0ABW3M009_9GAMM</name>
<comment type="caution">
    <text evidence="1">The sequence shown here is derived from an EMBL/GenBank/DDBJ whole genome shotgun (WGS) entry which is preliminary data.</text>
</comment>
<dbReference type="EMBL" id="JBHTKN010000008">
    <property type="protein sequence ID" value="MFD1043237.1"/>
    <property type="molecule type" value="Genomic_DNA"/>
</dbReference>
<sequence length="109" mass="12549">MDAIDHPWQLTEAEWNAERSRLRPNFVQERVTKHCASQAVAAMKRLEWLLFDVHAEPRARLEAARKGEIRISRQEADDLLDLIQSPIRYSDVVARAIALGCRYEGHVDA</sequence>
<dbReference type="RefSeq" id="WP_162377041.1">
    <property type="nucleotide sequence ID" value="NZ_JBHTKN010000008.1"/>
</dbReference>
<gene>
    <name evidence="1" type="ORF">ACFQ2N_12860</name>
</gene>
<accession>A0ABW3M009</accession>
<evidence type="ECO:0000313" key="1">
    <source>
        <dbReference type="EMBL" id="MFD1043237.1"/>
    </source>
</evidence>
<reference evidence="2" key="1">
    <citation type="journal article" date="2019" name="Int. J. Syst. Evol. Microbiol.">
        <title>The Global Catalogue of Microorganisms (GCM) 10K type strain sequencing project: providing services to taxonomists for standard genome sequencing and annotation.</title>
        <authorList>
            <consortium name="The Broad Institute Genomics Platform"/>
            <consortium name="The Broad Institute Genome Sequencing Center for Infectious Disease"/>
            <person name="Wu L."/>
            <person name="Ma J."/>
        </authorList>
    </citation>
    <scope>NUCLEOTIDE SEQUENCE [LARGE SCALE GENOMIC DNA]</scope>
    <source>
        <strain evidence="2">CCUG 55854</strain>
    </source>
</reference>
<dbReference type="Proteomes" id="UP001597033">
    <property type="component" value="Unassembled WGS sequence"/>
</dbReference>
<evidence type="ECO:0000313" key="2">
    <source>
        <dbReference type="Proteomes" id="UP001597033"/>
    </source>
</evidence>
<keyword evidence="2" id="KW-1185">Reference proteome</keyword>
<protein>
    <submittedName>
        <fullName evidence="1">Uncharacterized protein</fullName>
    </submittedName>
</protein>
<organism evidence="1 2">
    <name type="scientific">Pseudoxanthomonas kaohsiungensis</name>
    <dbReference type="NCBI Taxonomy" id="283923"/>
    <lineage>
        <taxon>Bacteria</taxon>
        <taxon>Pseudomonadati</taxon>
        <taxon>Pseudomonadota</taxon>
        <taxon>Gammaproteobacteria</taxon>
        <taxon>Lysobacterales</taxon>
        <taxon>Lysobacteraceae</taxon>
        <taxon>Pseudoxanthomonas</taxon>
    </lineage>
</organism>
<proteinExistence type="predicted"/>